<dbReference type="PANTHER" id="PTHR43132:SF6">
    <property type="entry name" value="HTH-TYPE TRANSCRIPTIONAL REPRESSOR CZRA"/>
    <property type="match status" value="1"/>
</dbReference>
<dbReference type="InterPro" id="IPR001845">
    <property type="entry name" value="HTH_ArsR_DNA-bd_dom"/>
</dbReference>
<gene>
    <name evidence="6" type="ORF">OHA16_02310</name>
</gene>
<evidence type="ECO:0000313" key="7">
    <source>
        <dbReference type="Proteomes" id="UP001432222"/>
    </source>
</evidence>
<keyword evidence="3" id="KW-0804">Transcription</keyword>
<dbReference type="SMART" id="SM00418">
    <property type="entry name" value="HTH_ARSR"/>
    <property type="match status" value="1"/>
</dbReference>
<dbReference type="SUPFAM" id="SSF46785">
    <property type="entry name" value="Winged helix' DNA-binding domain"/>
    <property type="match status" value="1"/>
</dbReference>
<keyword evidence="1" id="KW-0805">Transcription regulation</keyword>
<proteinExistence type="predicted"/>
<dbReference type="PROSITE" id="PS50987">
    <property type="entry name" value="HTH_ARSR_2"/>
    <property type="match status" value="1"/>
</dbReference>
<evidence type="ECO:0000256" key="2">
    <source>
        <dbReference type="ARBA" id="ARBA00023125"/>
    </source>
</evidence>
<evidence type="ECO:0000256" key="3">
    <source>
        <dbReference type="ARBA" id="ARBA00023163"/>
    </source>
</evidence>
<feature type="domain" description="HTH arsR-type" evidence="5">
    <location>
        <begin position="257"/>
        <end position="349"/>
    </location>
</feature>
<feature type="compositionally biased region" description="Gly residues" evidence="4">
    <location>
        <begin position="351"/>
        <end position="363"/>
    </location>
</feature>
<evidence type="ECO:0000256" key="1">
    <source>
        <dbReference type="ARBA" id="ARBA00023015"/>
    </source>
</evidence>
<accession>A0ABZ1UEH2</accession>
<dbReference type="InterPro" id="IPR036390">
    <property type="entry name" value="WH_DNA-bd_sf"/>
</dbReference>
<evidence type="ECO:0000259" key="5">
    <source>
        <dbReference type="PROSITE" id="PS50987"/>
    </source>
</evidence>
<dbReference type="InterPro" id="IPR011991">
    <property type="entry name" value="ArsR-like_HTH"/>
</dbReference>
<evidence type="ECO:0000313" key="6">
    <source>
        <dbReference type="EMBL" id="WUQ88619.1"/>
    </source>
</evidence>
<dbReference type="CDD" id="cd00090">
    <property type="entry name" value="HTH_ARSR"/>
    <property type="match status" value="1"/>
</dbReference>
<dbReference type="Pfam" id="PF01022">
    <property type="entry name" value="HTH_5"/>
    <property type="match status" value="1"/>
</dbReference>
<dbReference type="PANTHER" id="PTHR43132">
    <property type="entry name" value="ARSENICAL RESISTANCE OPERON REPRESSOR ARSR-RELATED"/>
    <property type="match status" value="1"/>
</dbReference>
<feature type="region of interest" description="Disordered" evidence="4">
    <location>
        <begin position="344"/>
        <end position="363"/>
    </location>
</feature>
<dbReference type="Gene3D" id="1.10.10.10">
    <property type="entry name" value="Winged helix-like DNA-binding domain superfamily/Winged helix DNA-binding domain"/>
    <property type="match status" value="1"/>
</dbReference>
<evidence type="ECO:0000256" key="4">
    <source>
        <dbReference type="SAM" id="MobiDB-lite"/>
    </source>
</evidence>
<organism evidence="6 7">
    <name type="scientific">Kitasatospora purpeofusca</name>
    <dbReference type="NCBI Taxonomy" id="67352"/>
    <lineage>
        <taxon>Bacteria</taxon>
        <taxon>Bacillati</taxon>
        <taxon>Actinomycetota</taxon>
        <taxon>Actinomycetes</taxon>
        <taxon>Kitasatosporales</taxon>
        <taxon>Streptomycetaceae</taxon>
        <taxon>Kitasatospora</taxon>
    </lineage>
</organism>
<protein>
    <submittedName>
        <fullName evidence="6">Winged helix-turn-helix domain-containing protein</fullName>
    </submittedName>
</protein>
<dbReference type="RefSeq" id="WP_328959149.1">
    <property type="nucleotide sequence ID" value="NZ_CP108110.1"/>
</dbReference>
<keyword evidence="7" id="KW-1185">Reference proteome</keyword>
<sequence length="363" mass="38345">MGWWRVDADTLAGSRFVLSPLAETVAALKTLHRGTGAHPGERRWLAAALPRYRERLAADPVTAALVRTALGPRWNATFLTPTPGAAAPMPDAAGLFARELAEVRATPPAVVRADLAETLGAADDSALPPPLLRHGDLAGRAAELLSWVWTETVEPDWARRLRIIEADILARTATLGSGGWAEALGGLRPGMRWLGGDRLRIGDAPSGEPLELAAVELRFVPVTPTQSWLCWDVPAVDGRRVRSGRRYAVVYPCSGVLVDEARRPVPEALAALLGRGRAELLALLDPPKTTSQLVALTGLPLGSVGRHLRILREAGLALRRRAGRSVLYHRTAAGQVLLDAAPSRARAPGADGPGAAGPGAAGS</sequence>
<dbReference type="InterPro" id="IPR051011">
    <property type="entry name" value="Metal_resp_trans_reg"/>
</dbReference>
<name>A0ABZ1UEH2_9ACTN</name>
<keyword evidence="2" id="KW-0238">DNA-binding</keyword>
<dbReference type="EMBL" id="CP108110">
    <property type="protein sequence ID" value="WUQ88619.1"/>
    <property type="molecule type" value="Genomic_DNA"/>
</dbReference>
<dbReference type="InterPro" id="IPR036388">
    <property type="entry name" value="WH-like_DNA-bd_sf"/>
</dbReference>
<dbReference type="Proteomes" id="UP001432222">
    <property type="component" value="Chromosome"/>
</dbReference>
<reference evidence="6" key="1">
    <citation type="submission" date="2022-10" db="EMBL/GenBank/DDBJ databases">
        <title>The complete genomes of actinobacterial strains from the NBC collection.</title>
        <authorList>
            <person name="Joergensen T.S."/>
            <person name="Alvarez Arevalo M."/>
            <person name="Sterndorff E.B."/>
            <person name="Faurdal D."/>
            <person name="Vuksanovic O."/>
            <person name="Mourched A.-S."/>
            <person name="Charusanti P."/>
            <person name="Shaw S."/>
            <person name="Blin K."/>
            <person name="Weber T."/>
        </authorList>
    </citation>
    <scope>NUCLEOTIDE SEQUENCE</scope>
    <source>
        <strain evidence="6">NBC_00222</strain>
    </source>
</reference>